<dbReference type="AlphaFoldDB" id="A0AAU9KAX7"/>
<feature type="domain" description="Metaxin glutathione S-transferase" evidence="2">
    <location>
        <begin position="162"/>
        <end position="229"/>
    </location>
</feature>
<evidence type="ECO:0000256" key="1">
    <source>
        <dbReference type="SAM" id="Phobius"/>
    </source>
</evidence>
<gene>
    <name evidence="3" type="ORF">BSTOLATCC_MIC50930</name>
</gene>
<proteinExistence type="predicted"/>
<feature type="transmembrane region" description="Helical" evidence="1">
    <location>
        <begin position="301"/>
        <end position="319"/>
    </location>
</feature>
<dbReference type="Pfam" id="PF17171">
    <property type="entry name" value="GST_C_6"/>
    <property type="match status" value="1"/>
</dbReference>
<keyword evidence="1" id="KW-1133">Transmembrane helix</keyword>
<keyword evidence="1" id="KW-0472">Membrane</keyword>
<name>A0AAU9KAX7_9CILI</name>
<evidence type="ECO:0000313" key="4">
    <source>
        <dbReference type="Proteomes" id="UP001162131"/>
    </source>
</evidence>
<evidence type="ECO:0000313" key="3">
    <source>
        <dbReference type="EMBL" id="CAG9330337.1"/>
    </source>
</evidence>
<reference evidence="3" key="1">
    <citation type="submission" date="2021-09" db="EMBL/GenBank/DDBJ databases">
        <authorList>
            <consortium name="AG Swart"/>
            <person name="Singh M."/>
            <person name="Singh A."/>
            <person name="Seah K."/>
            <person name="Emmerich C."/>
        </authorList>
    </citation>
    <scope>NUCLEOTIDE SEQUENCE</scope>
    <source>
        <strain evidence="3">ATCC30299</strain>
    </source>
</reference>
<comment type="caution">
    <text evidence="3">The sequence shown here is derived from an EMBL/GenBank/DDBJ whole genome shotgun (WGS) entry which is preliminary data.</text>
</comment>
<dbReference type="EMBL" id="CAJZBQ010000051">
    <property type="protein sequence ID" value="CAG9330337.1"/>
    <property type="molecule type" value="Genomic_DNA"/>
</dbReference>
<protein>
    <recommendedName>
        <fullName evidence="2">Metaxin glutathione S-transferase domain-containing protein</fullName>
    </recommendedName>
</protein>
<dbReference type="GO" id="GO:0005737">
    <property type="term" value="C:cytoplasm"/>
    <property type="evidence" value="ECO:0007669"/>
    <property type="project" value="TreeGrafter"/>
</dbReference>
<keyword evidence="4" id="KW-1185">Reference proteome</keyword>
<sequence length="321" mass="38368">MEQDLVIYKKSDNYDPVIQIVRCWVTLYQIRGYKECESGHNWNKIENLPVLRYEKSIFGKEHVLEFLKSAYDINFNLTEEEKKESSLMEELCISRINPATRYAMWNEQNRKIQNETGSNNFWSILIKLLENLGLAVKKPNEKESLKYQYAFSSEENSFNQVHQAHQLLSEKLGNQTFFFEERNRARFPRSADISIYAYLLEEFEYLHDHPHVTESLNSFPNLLSFVQRISSILLSSNQKKEIPEYSIIYRHFANIQEDEFYYPPTIQIKPYQESNWELIKYKFQDKSLDLKDSTKDTKRRIYVVSISAILFFIIYLKIIKH</sequence>
<dbReference type="PANTHER" id="PTHR12289">
    <property type="entry name" value="METAXIN RELATED"/>
    <property type="match status" value="1"/>
</dbReference>
<keyword evidence="1" id="KW-0812">Transmembrane</keyword>
<accession>A0AAU9KAX7</accession>
<organism evidence="3 4">
    <name type="scientific">Blepharisma stoltei</name>
    <dbReference type="NCBI Taxonomy" id="1481888"/>
    <lineage>
        <taxon>Eukaryota</taxon>
        <taxon>Sar</taxon>
        <taxon>Alveolata</taxon>
        <taxon>Ciliophora</taxon>
        <taxon>Postciliodesmatophora</taxon>
        <taxon>Heterotrichea</taxon>
        <taxon>Heterotrichida</taxon>
        <taxon>Blepharismidae</taxon>
        <taxon>Blepharisma</taxon>
    </lineage>
</organism>
<dbReference type="InterPro" id="IPR050931">
    <property type="entry name" value="Mito_Protein_Transport_Metaxin"/>
</dbReference>
<dbReference type="InterPro" id="IPR033468">
    <property type="entry name" value="Metaxin_GST"/>
</dbReference>
<dbReference type="PANTHER" id="PTHR12289:SF41">
    <property type="entry name" value="FAILED AXON CONNECTIONS-RELATED"/>
    <property type="match status" value="1"/>
</dbReference>
<dbReference type="Proteomes" id="UP001162131">
    <property type="component" value="Unassembled WGS sequence"/>
</dbReference>
<evidence type="ECO:0000259" key="2">
    <source>
        <dbReference type="Pfam" id="PF17171"/>
    </source>
</evidence>